<evidence type="ECO:0000256" key="4">
    <source>
        <dbReference type="ARBA" id="ARBA00022692"/>
    </source>
</evidence>
<feature type="transmembrane region" description="Helical" evidence="7">
    <location>
        <begin position="12"/>
        <end position="37"/>
    </location>
</feature>
<feature type="transmembrane region" description="Helical" evidence="7">
    <location>
        <begin position="164"/>
        <end position="183"/>
    </location>
</feature>
<keyword evidence="3" id="KW-1003">Cell membrane</keyword>
<dbReference type="Proteomes" id="UP000050398">
    <property type="component" value="Unassembled WGS sequence"/>
</dbReference>
<keyword evidence="4 7" id="KW-0812">Transmembrane</keyword>
<dbReference type="Pfam" id="PF07690">
    <property type="entry name" value="MFS_1"/>
    <property type="match status" value="1"/>
</dbReference>
<name>A0A0P6W3Z9_9BACI</name>
<evidence type="ECO:0000256" key="2">
    <source>
        <dbReference type="ARBA" id="ARBA00022448"/>
    </source>
</evidence>
<comment type="caution">
    <text evidence="9">The sequence shown here is derived from an EMBL/GenBank/DDBJ whole genome shotgun (WGS) entry which is preliminary data.</text>
</comment>
<accession>A0A0P6W3Z9</accession>
<dbReference type="PANTHER" id="PTHR43266">
    <property type="entry name" value="MACROLIDE-EFFLUX PROTEIN"/>
    <property type="match status" value="1"/>
</dbReference>
<dbReference type="InterPro" id="IPR036259">
    <property type="entry name" value="MFS_trans_sf"/>
</dbReference>
<dbReference type="EMBL" id="LIXZ01000002">
    <property type="protein sequence ID" value="KPL60951.1"/>
    <property type="molecule type" value="Genomic_DNA"/>
</dbReference>
<reference evidence="9 10" key="1">
    <citation type="submission" date="2015-08" db="EMBL/GenBank/DDBJ databases">
        <title>Draft Genome Sequence of Bacillus vietnamensis UCD-SED5.</title>
        <authorList>
            <person name="Lee R.D."/>
            <person name="Jospin G."/>
            <person name="Lang J.M."/>
            <person name="Coil D.A."/>
            <person name="Eisen J.A."/>
        </authorList>
    </citation>
    <scope>NUCLEOTIDE SEQUENCE [LARGE SCALE GENOMIC DNA]</scope>
    <source>
        <strain evidence="9 10">UCD-SED5</strain>
    </source>
</reference>
<feature type="domain" description="Major facilitator superfamily (MFS) profile" evidence="8">
    <location>
        <begin position="220"/>
        <end position="415"/>
    </location>
</feature>
<dbReference type="PRINTS" id="PR01988">
    <property type="entry name" value="EXPORTERBACE"/>
</dbReference>
<dbReference type="PROSITE" id="PS50850">
    <property type="entry name" value="MFS"/>
    <property type="match status" value="1"/>
</dbReference>
<feature type="transmembrane region" description="Helical" evidence="7">
    <location>
        <begin position="219"/>
        <end position="237"/>
    </location>
</feature>
<evidence type="ECO:0000256" key="7">
    <source>
        <dbReference type="SAM" id="Phobius"/>
    </source>
</evidence>
<keyword evidence="6 7" id="KW-0472">Membrane</keyword>
<evidence type="ECO:0000256" key="6">
    <source>
        <dbReference type="ARBA" id="ARBA00023136"/>
    </source>
</evidence>
<feature type="transmembrane region" description="Helical" evidence="7">
    <location>
        <begin position="307"/>
        <end position="332"/>
    </location>
</feature>
<comment type="subcellular location">
    <subcellularLocation>
        <location evidence="1">Cell membrane</location>
        <topology evidence="1">Multi-pass membrane protein</topology>
    </subcellularLocation>
</comment>
<sequence length="415" mass="45436">MKESFREWKAPGLLLSAVGISYIGDFIYLVALNLFVFAKTDSVAAVAGLWIIGPIAGIITGFWSGSMIDRLYKKHIMILTDVIRGCLVAIIPLLSELWSIYLVLFVISLCSSFFKPASTAYTVQLVPKEKLLRYNSISSILITGSLVLGPAIAGALVQFSSYQVAIWCNAFSFLISGFLIFFLPNLHLKSDSGEGKIKYLNVIINDLKMVLTFLKKNQHFLVVYVLFQFIMTLAIALDSQEVIFTQKVIGLTESQFSLLMSITGLGYLAGSLLMSVFAKKMTIPYLIGFGSILFSAGYVIYSFSTTFLVASLGFIILGFFSSFANTGFQTFFQQSIPSQQMGRIGTTLSLFQSSLLIITILLAGLLSEVFGVKYLVIGTTLIIALSAFSLCLLTTSSHFKQKRSIPSAGSVKGEI</sequence>
<feature type="transmembrane region" description="Helical" evidence="7">
    <location>
        <begin position="43"/>
        <end position="64"/>
    </location>
</feature>
<dbReference type="GO" id="GO:0022857">
    <property type="term" value="F:transmembrane transporter activity"/>
    <property type="evidence" value="ECO:0007669"/>
    <property type="project" value="InterPro"/>
</dbReference>
<proteinExistence type="predicted"/>
<gene>
    <name evidence="9" type="ORF">AM506_04275</name>
</gene>
<protein>
    <recommendedName>
        <fullName evidence="8">Major facilitator superfamily (MFS) profile domain-containing protein</fullName>
    </recommendedName>
</protein>
<feature type="transmembrane region" description="Helical" evidence="7">
    <location>
        <begin position="257"/>
        <end position="276"/>
    </location>
</feature>
<keyword evidence="5 7" id="KW-1133">Transmembrane helix</keyword>
<evidence type="ECO:0000256" key="5">
    <source>
        <dbReference type="ARBA" id="ARBA00022989"/>
    </source>
</evidence>
<dbReference type="RefSeq" id="WP_060671150.1">
    <property type="nucleotide sequence ID" value="NZ_LIXZ01000002.1"/>
</dbReference>
<feature type="transmembrane region" description="Helical" evidence="7">
    <location>
        <begin position="137"/>
        <end position="158"/>
    </location>
</feature>
<keyword evidence="2" id="KW-0813">Transport</keyword>
<evidence type="ECO:0000256" key="3">
    <source>
        <dbReference type="ARBA" id="ARBA00022475"/>
    </source>
</evidence>
<dbReference type="InterPro" id="IPR022324">
    <property type="entry name" value="Bacilysin_exporter_BacE_put"/>
</dbReference>
<evidence type="ECO:0000259" key="8">
    <source>
        <dbReference type="PROSITE" id="PS50850"/>
    </source>
</evidence>
<dbReference type="CDD" id="cd06173">
    <property type="entry name" value="MFS_MefA_like"/>
    <property type="match status" value="1"/>
</dbReference>
<evidence type="ECO:0000313" key="9">
    <source>
        <dbReference type="EMBL" id="KPL60951.1"/>
    </source>
</evidence>
<dbReference type="InterPro" id="IPR011701">
    <property type="entry name" value="MFS"/>
</dbReference>
<dbReference type="Gene3D" id="1.20.1250.20">
    <property type="entry name" value="MFS general substrate transporter like domains"/>
    <property type="match status" value="1"/>
</dbReference>
<evidence type="ECO:0000256" key="1">
    <source>
        <dbReference type="ARBA" id="ARBA00004651"/>
    </source>
</evidence>
<dbReference type="AlphaFoldDB" id="A0A0P6W3Z9"/>
<dbReference type="SUPFAM" id="SSF103473">
    <property type="entry name" value="MFS general substrate transporter"/>
    <property type="match status" value="1"/>
</dbReference>
<dbReference type="PANTHER" id="PTHR43266:SF2">
    <property type="entry name" value="MAJOR FACILITATOR SUPERFAMILY (MFS) PROFILE DOMAIN-CONTAINING PROTEIN"/>
    <property type="match status" value="1"/>
</dbReference>
<dbReference type="GO" id="GO:0005886">
    <property type="term" value="C:plasma membrane"/>
    <property type="evidence" value="ECO:0007669"/>
    <property type="project" value="UniProtKB-SubCell"/>
</dbReference>
<dbReference type="OrthoDB" id="2156306at2"/>
<evidence type="ECO:0000313" key="10">
    <source>
        <dbReference type="Proteomes" id="UP000050398"/>
    </source>
</evidence>
<feature type="transmembrane region" description="Helical" evidence="7">
    <location>
        <begin position="344"/>
        <end position="366"/>
    </location>
</feature>
<dbReference type="InterPro" id="IPR020846">
    <property type="entry name" value="MFS_dom"/>
</dbReference>
<feature type="transmembrane region" description="Helical" evidence="7">
    <location>
        <begin position="372"/>
        <end position="393"/>
    </location>
</feature>
<dbReference type="PATRIC" id="fig|218284.4.peg.900"/>
<organism evidence="9 10">
    <name type="scientific">Rossellomorea vietnamensis</name>
    <dbReference type="NCBI Taxonomy" id="218284"/>
    <lineage>
        <taxon>Bacteria</taxon>
        <taxon>Bacillati</taxon>
        <taxon>Bacillota</taxon>
        <taxon>Bacilli</taxon>
        <taxon>Bacillales</taxon>
        <taxon>Bacillaceae</taxon>
        <taxon>Rossellomorea</taxon>
    </lineage>
</organism>